<comment type="caution">
    <text evidence="2">The sequence shown here is derived from an EMBL/GenBank/DDBJ whole genome shotgun (WGS) entry which is preliminary data.</text>
</comment>
<name>A0A6I3LRJ1_9FLAO</name>
<dbReference type="InterPro" id="IPR029063">
    <property type="entry name" value="SAM-dependent_MTases_sf"/>
</dbReference>
<sequence>MKRKVITTEDGSTSIQMEDWGETYHSIYGAVQEAKHVYIKHGLQKVIDKEQVAILEMGFGTGLNAYLTYLEAKGKAKVAYHTIEAFPVSDTELEALNYFSLAEQAEDKVVYRKLHEVSWDIEQIITPDFTLFKMLNKFELQELESNRYDLIYFDAFGYPYQPDLWSEEIFAKMYACLKIGGVLTTYACRGVINRTMKKVGFEIEKVPGPPGKREMVIAYKR</sequence>
<gene>
    <name evidence="2" type="primary">mnmD</name>
    <name evidence="2" type="ORF">GJV76_10730</name>
</gene>
<dbReference type="PANTHER" id="PTHR39963:SF1">
    <property type="entry name" value="MNMC-LIKE METHYLTRANSFERASE DOMAIN-CONTAINING PROTEIN"/>
    <property type="match status" value="1"/>
</dbReference>
<dbReference type="InterPro" id="IPR008471">
    <property type="entry name" value="MnmC-like_methylTransf"/>
</dbReference>
<keyword evidence="3" id="KW-1185">Reference proteome</keyword>
<dbReference type="EMBL" id="WMJX01000023">
    <property type="protein sequence ID" value="MTG98595.1"/>
    <property type="molecule type" value="Genomic_DNA"/>
</dbReference>
<dbReference type="InterPro" id="IPR047785">
    <property type="entry name" value="tRNA_MNMC2"/>
</dbReference>
<dbReference type="GO" id="GO:0004808">
    <property type="term" value="F:tRNA (5-methylaminomethyl-2-thiouridylate)(34)-methyltransferase activity"/>
    <property type="evidence" value="ECO:0007669"/>
    <property type="project" value="InterPro"/>
</dbReference>
<dbReference type="SUPFAM" id="SSF53335">
    <property type="entry name" value="S-adenosyl-L-methionine-dependent methyltransferases"/>
    <property type="match status" value="1"/>
</dbReference>
<dbReference type="OrthoDB" id="9786494at2"/>
<dbReference type="Proteomes" id="UP000438760">
    <property type="component" value="Unassembled WGS sequence"/>
</dbReference>
<evidence type="ECO:0000259" key="1">
    <source>
        <dbReference type="Pfam" id="PF05430"/>
    </source>
</evidence>
<evidence type="ECO:0000313" key="3">
    <source>
        <dbReference type="Proteomes" id="UP000438760"/>
    </source>
</evidence>
<dbReference type="Gene3D" id="3.40.50.150">
    <property type="entry name" value="Vaccinia Virus protein VP39"/>
    <property type="match status" value="1"/>
</dbReference>
<protein>
    <submittedName>
        <fullName evidence="2">tRNA (5-methylaminomethyl-2-thiouridine)(34)-methyltransferase MnmD</fullName>
    </submittedName>
</protein>
<dbReference type="PANTHER" id="PTHR39963">
    <property type="entry name" value="SLL0983 PROTEIN"/>
    <property type="match status" value="1"/>
</dbReference>
<reference evidence="2 3" key="1">
    <citation type="submission" date="2019-11" db="EMBL/GenBank/DDBJ databases">
        <title>Genome of Strain BIT-d1.</title>
        <authorList>
            <person name="Yang Y."/>
        </authorList>
    </citation>
    <scope>NUCLEOTIDE SEQUENCE [LARGE SCALE GENOMIC DNA]</scope>
    <source>
        <strain evidence="2 3">BIT-d1</strain>
    </source>
</reference>
<dbReference type="RefSeq" id="WP_155092618.1">
    <property type="nucleotide sequence ID" value="NZ_CP102754.1"/>
</dbReference>
<accession>A0A6I3LRJ1</accession>
<dbReference type="Pfam" id="PF05430">
    <property type="entry name" value="Methyltransf_30"/>
    <property type="match status" value="1"/>
</dbReference>
<dbReference type="NCBIfam" id="NF033855">
    <property type="entry name" value="tRNA_MNMC2"/>
    <property type="match status" value="1"/>
</dbReference>
<organism evidence="2 3">
    <name type="scientific">Myroides albus</name>
    <dbReference type="NCBI Taxonomy" id="2562892"/>
    <lineage>
        <taxon>Bacteria</taxon>
        <taxon>Pseudomonadati</taxon>
        <taxon>Bacteroidota</taxon>
        <taxon>Flavobacteriia</taxon>
        <taxon>Flavobacteriales</taxon>
        <taxon>Flavobacteriaceae</taxon>
        <taxon>Myroides</taxon>
    </lineage>
</organism>
<feature type="domain" description="MnmC-like methyltransferase" evidence="1">
    <location>
        <begin position="139"/>
        <end position="220"/>
    </location>
</feature>
<dbReference type="AlphaFoldDB" id="A0A6I3LRJ1"/>
<proteinExistence type="predicted"/>
<keyword evidence="2" id="KW-0489">Methyltransferase</keyword>
<keyword evidence="2" id="KW-0808">Transferase</keyword>
<evidence type="ECO:0000313" key="2">
    <source>
        <dbReference type="EMBL" id="MTG98595.1"/>
    </source>
</evidence>
<dbReference type="GO" id="GO:0016645">
    <property type="term" value="F:oxidoreductase activity, acting on the CH-NH group of donors"/>
    <property type="evidence" value="ECO:0007669"/>
    <property type="project" value="InterPro"/>
</dbReference>
<dbReference type="GO" id="GO:0032259">
    <property type="term" value="P:methylation"/>
    <property type="evidence" value="ECO:0007669"/>
    <property type="project" value="UniProtKB-KW"/>
</dbReference>